<evidence type="ECO:0000313" key="4">
    <source>
        <dbReference type="Proteomes" id="UP000245959"/>
    </source>
</evidence>
<dbReference type="AlphaFoldDB" id="A0A2U1ATS4"/>
<evidence type="ECO:0000313" key="3">
    <source>
        <dbReference type="EMBL" id="PVY39783.1"/>
    </source>
</evidence>
<evidence type="ECO:0000256" key="1">
    <source>
        <dbReference type="SAM" id="MobiDB-lite"/>
    </source>
</evidence>
<sequence>MTGTELVNIIKSPTSKIVMFGTLLITGALILVPMLNRNEDPNSIVQETELRQEEKAPLDIGSDIPRFKLDRDSDSGAAAETPPPIIGDSRSPKPALPKGSGNTARENARQKLAERSERIPRERDLASMLGIKKDSQANARGNSFQSRIFVLSAAQGTAEAKDDTFLSSRYAPFGRLLDCKLVNTLESNVDGTPLIAIVIKDLWWTNAQGERKLIIPAGTEVHGKMGSCVRNRMMSDGNFILVWQITSGQVGMELQLQGRVLEKSNQAGDKSKATITDMAAGIPGRVMGNSNLNEMLQYTMAFARGLSEGFETTKTFDNGSTIVTENNGSTKNALAKAFESLSNVALENITDKISKESYYIRVPAGTEFYLYIEQVTDVEKAAIADTVLNNLEQVKLAREQKNSSADASVERASQIHDALGGVFPKSLQKELKGIR</sequence>
<keyword evidence="2" id="KW-0812">Transmembrane</keyword>
<keyword evidence="2" id="KW-0472">Membrane</keyword>
<dbReference type="Pfam" id="PF03743">
    <property type="entry name" value="TrbI"/>
    <property type="match status" value="1"/>
</dbReference>
<proteinExistence type="predicted"/>
<name>A0A2U1ATS4_9BACT</name>
<dbReference type="InterPro" id="IPR005498">
    <property type="entry name" value="T4SS_VirB10/TraB/TrbI"/>
</dbReference>
<protein>
    <submittedName>
        <fullName evidence="3">Conjugative transfer protein TrbI</fullName>
    </submittedName>
</protein>
<keyword evidence="2" id="KW-1133">Transmembrane helix</keyword>
<organism evidence="3 4">
    <name type="scientific">Victivallis vadensis</name>
    <dbReference type="NCBI Taxonomy" id="172901"/>
    <lineage>
        <taxon>Bacteria</taxon>
        <taxon>Pseudomonadati</taxon>
        <taxon>Lentisphaerota</taxon>
        <taxon>Lentisphaeria</taxon>
        <taxon>Victivallales</taxon>
        <taxon>Victivallaceae</taxon>
        <taxon>Victivallis</taxon>
    </lineage>
</organism>
<dbReference type="Proteomes" id="UP000245959">
    <property type="component" value="Unassembled WGS sequence"/>
</dbReference>
<evidence type="ECO:0000256" key="2">
    <source>
        <dbReference type="SAM" id="Phobius"/>
    </source>
</evidence>
<dbReference type="EMBL" id="QEKH01000019">
    <property type="protein sequence ID" value="PVY39783.1"/>
    <property type="molecule type" value="Genomic_DNA"/>
</dbReference>
<dbReference type="GeneID" id="78295843"/>
<accession>A0A2U1ATS4</accession>
<comment type="caution">
    <text evidence="3">The sequence shown here is derived from an EMBL/GenBank/DDBJ whole genome shotgun (WGS) entry which is preliminary data.</text>
</comment>
<reference evidence="3 4" key="1">
    <citation type="submission" date="2018-04" db="EMBL/GenBank/DDBJ databases">
        <title>Genomic Encyclopedia of Type Strains, Phase IV (KMG-IV): sequencing the most valuable type-strain genomes for metagenomic binning, comparative biology and taxonomic classification.</title>
        <authorList>
            <person name="Goeker M."/>
        </authorList>
    </citation>
    <scope>NUCLEOTIDE SEQUENCE [LARGE SCALE GENOMIC DNA]</scope>
    <source>
        <strain evidence="3 4">DSM 14823</strain>
    </source>
</reference>
<feature type="compositionally biased region" description="Basic and acidic residues" evidence="1">
    <location>
        <begin position="65"/>
        <end position="74"/>
    </location>
</feature>
<feature type="region of interest" description="Disordered" evidence="1">
    <location>
        <begin position="49"/>
        <end position="119"/>
    </location>
</feature>
<keyword evidence="4" id="KW-1185">Reference proteome</keyword>
<feature type="compositionally biased region" description="Basic and acidic residues" evidence="1">
    <location>
        <begin position="106"/>
        <end position="119"/>
    </location>
</feature>
<dbReference type="RefSeq" id="WP_116884551.1">
    <property type="nucleotide sequence ID" value="NZ_CABMMC010000007.1"/>
</dbReference>
<dbReference type="OrthoDB" id="187628at2"/>
<feature type="transmembrane region" description="Helical" evidence="2">
    <location>
        <begin position="17"/>
        <end position="35"/>
    </location>
</feature>
<gene>
    <name evidence="3" type="ORF">C8D82_11924</name>
</gene>